<dbReference type="Pfam" id="PF02525">
    <property type="entry name" value="Flavodoxin_2"/>
    <property type="match status" value="1"/>
</dbReference>
<keyword evidence="5" id="KW-1185">Reference proteome</keyword>
<feature type="domain" description="Flavodoxin-like fold" evidence="3">
    <location>
        <begin position="1"/>
        <end position="197"/>
    </location>
</feature>
<gene>
    <name evidence="4" type="ORF">ACFOEE_10020</name>
</gene>
<comment type="similarity">
    <text evidence="1">Belongs to the NAD(P)H dehydrogenase (quinone) family.</text>
</comment>
<evidence type="ECO:0000313" key="4">
    <source>
        <dbReference type="EMBL" id="MFC3032855.1"/>
    </source>
</evidence>
<dbReference type="RefSeq" id="WP_377123762.1">
    <property type="nucleotide sequence ID" value="NZ_JBHRSD010000015.1"/>
</dbReference>
<reference evidence="5" key="1">
    <citation type="journal article" date="2019" name="Int. J. Syst. Evol. Microbiol.">
        <title>The Global Catalogue of Microorganisms (GCM) 10K type strain sequencing project: providing services to taxonomists for standard genome sequencing and annotation.</title>
        <authorList>
            <consortium name="The Broad Institute Genomics Platform"/>
            <consortium name="The Broad Institute Genome Sequencing Center for Infectious Disease"/>
            <person name="Wu L."/>
            <person name="Ma J."/>
        </authorList>
    </citation>
    <scope>NUCLEOTIDE SEQUENCE [LARGE SCALE GENOMIC DNA]</scope>
    <source>
        <strain evidence="5">KCTC 42730</strain>
    </source>
</reference>
<dbReference type="InterPro" id="IPR051545">
    <property type="entry name" value="NAD(P)H_dehydrogenase_qn"/>
</dbReference>
<dbReference type="Proteomes" id="UP001595453">
    <property type="component" value="Unassembled WGS sequence"/>
</dbReference>
<dbReference type="PANTHER" id="PTHR10204:SF34">
    <property type="entry name" value="NAD(P)H DEHYDROGENASE [QUINONE] 1 ISOFORM 1"/>
    <property type="match status" value="1"/>
</dbReference>
<dbReference type="EC" id="1.6.99.-" evidence="4"/>
<name>A0ABV7CK10_9GAMM</name>
<dbReference type="InterPro" id="IPR029039">
    <property type="entry name" value="Flavoprotein-like_sf"/>
</dbReference>
<comment type="caution">
    <text evidence="4">The sequence shown here is derived from an EMBL/GenBank/DDBJ whole genome shotgun (WGS) entry which is preliminary data.</text>
</comment>
<accession>A0ABV7CK10</accession>
<dbReference type="PANTHER" id="PTHR10204">
    <property type="entry name" value="NAD P H OXIDOREDUCTASE-RELATED"/>
    <property type="match status" value="1"/>
</dbReference>
<sequence>MKIHLVLAHPEPFSFNSALHQTAVDMLTQNKIGVSVSNLYYAGFNPVAGPLDMHGYPQEHFALAAAQRWASNNAAFSADIVEEQSKLVECDAVILQFPLWWWSFPAILKGWIDRVLSSGFAYGKENTLPAKKVMYSITTGGADSQEDLDYYQSKINALYEDVFGFLGWETLPPFIAHGVQRLTDEERQLLLGKYKAHLQQVFN</sequence>
<evidence type="ECO:0000256" key="2">
    <source>
        <dbReference type="ARBA" id="ARBA00023002"/>
    </source>
</evidence>
<evidence type="ECO:0000313" key="5">
    <source>
        <dbReference type="Proteomes" id="UP001595453"/>
    </source>
</evidence>
<dbReference type="SUPFAM" id="SSF52218">
    <property type="entry name" value="Flavoproteins"/>
    <property type="match status" value="1"/>
</dbReference>
<dbReference type="Gene3D" id="3.40.50.360">
    <property type="match status" value="1"/>
</dbReference>
<dbReference type="GO" id="GO:0016491">
    <property type="term" value="F:oxidoreductase activity"/>
    <property type="evidence" value="ECO:0007669"/>
    <property type="project" value="UniProtKB-KW"/>
</dbReference>
<protein>
    <submittedName>
        <fullName evidence="4">NAD(P)H-dependent oxidoreductase</fullName>
        <ecNumber evidence="4">1.-.-.-</ecNumber>
        <ecNumber evidence="4">1.6.99.-</ecNumber>
    </submittedName>
</protein>
<dbReference type="InterPro" id="IPR003680">
    <property type="entry name" value="Flavodoxin_fold"/>
</dbReference>
<evidence type="ECO:0000256" key="1">
    <source>
        <dbReference type="ARBA" id="ARBA00006252"/>
    </source>
</evidence>
<proteinExistence type="inferred from homology"/>
<keyword evidence="2 4" id="KW-0560">Oxidoreductase</keyword>
<organism evidence="4 5">
    <name type="scientific">Pseudoalteromonas fenneropenaei</name>
    <dbReference type="NCBI Taxonomy" id="1737459"/>
    <lineage>
        <taxon>Bacteria</taxon>
        <taxon>Pseudomonadati</taxon>
        <taxon>Pseudomonadota</taxon>
        <taxon>Gammaproteobacteria</taxon>
        <taxon>Alteromonadales</taxon>
        <taxon>Pseudoalteromonadaceae</taxon>
        <taxon>Pseudoalteromonas</taxon>
    </lineage>
</organism>
<dbReference type="EC" id="1.-.-.-" evidence="4"/>
<evidence type="ECO:0000259" key="3">
    <source>
        <dbReference type="Pfam" id="PF02525"/>
    </source>
</evidence>
<dbReference type="EMBL" id="JBHRSD010000015">
    <property type="protein sequence ID" value="MFC3032855.1"/>
    <property type="molecule type" value="Genomic_DNA"/>
</dbReference>